<proteinExistence type="predicted"/>
<comment type="caution">
    <text evidence="1">The sequence shown here is derived from an EMBL/GenBank/DDBJ whole genome shotgun (WGS) entry which is preliminary data.</text>
</comment>
<keyword evidence="2" id="KW-1185">Reference proteome</keyword>
<organism evidence="1 2">
    <name type="scientific">Pleurodeles waltl</name>
    <name type="common">Iberian ribbed newt</name>
    <dbReference type="NCBI Taxonomy" id="8319"/>
    <lineage>
        <taxon>Eukaryota</taxon>
        <taxon>Metazoa</taxon>
        <taxon>Chordata</taxon>
        <taxon>Craniata</taxon>
        <taxon>Vertebrata</taxon>
        <taxon>Euteleostomi</taxon>
        <taxon>Amphibia</taxon>
        <taxon>Batrachia</taxon>
        <taxon>Caudata</taxon>
        <taxon>Salamandroidea</taxon>
        <taxon>Salamandridae</taxon>
        <taxon>Pleurodelinae</taxon>
        <taxon>Pleurodeles</taxon>
    </lineage>
</organism>
<name>A0AAV7TW72_PLEWA</name>
<protein>
    <submittedName>
        <fullName evidence="1">Uncharacterized protein</fullName>
    </submittedName>
</protein>
<accession>A0AAV7TW72</accession>
<evidence type="ECO:0000313" key="1">
    <source>
        <dbReference type="EMBL" id="KAJ1180691.1"/>
    </source>
</evidence>
<dbReference type="EMBL" id="JANPWB010000006">
    <property type="protein sequence ID" value="KAJ1180691.1"/>
    <property type="molecule type" value="Genomic_DNA"/>
</dbReference>
<dbReference type="AlphaFoldDB" id="A0AAV7TW72"/>
<sequence length="263" mass="29119">MAAPAGRINPFPASLEERSLAEATEMAAREDFYEEIIVISDEERERCDGFSLGVEEDGAGCDAHRFTGGRSEVTVHQEACRPSGGQSLPVKVTAPLVHRKEGRVKSGAVYPTARESVVPGLLGHGAGSVLDEQPSTSRGARARLESQDEEWLDFEEEVEERAIPVSNSVVKKATPAVPEVVRGDRSGNRHQEIAGNLPRGEVWMGIGMNIGVLLEGSYHGRVGLTYQYRWIRLLTMGQVSRRLWRWLLVVYGKRMSRVCYQML</sequence>
<reference evidence="1" key="1">
    <citation type="journal article" date="2022" name="bioRxiv">
        <title>Sequencing and chromosome-scale assembly of the giantPleurodeles waltlgenome.</title>
        <authorList>
            <person name="Brown T."/>
            <person name="Elewa A."/>
            <person name="Iarovenko S."/>
            <person name="Subramanian E."/>
            <person name="Araus A.J."/>
            <person name="Petzold A."/>
            <person name="Susuki M."/>
            <person name="Suzuki K.-i.T."/>
            <person name="Hayashi T."/>
            <person name="Toyoda A."/>
            <person name="Oliveira C."/>
            <person name="Osipova E."/>
            <person name="Leigh N.D."/>
            <person name="Simon A."/>
            <person name="Yun M.H."/>
        </authorList>
    </citation>
    <scope>NUCLEOTIDE SEQUENCE</scope>
    <source>
        <strain evidence="1">20211129_DDA</strain>
        <tissue evidence="1">Liver</tissue>
    </source>
</reference>
<gene>
    <name evidence="1" type="ORF">NDU88_005908</name>
</gene>
<evidence type="ECO:0000313" key="2">
    <source>
        <dbReference type="Proteomes" id="UP001066276"/>
    </source>
</evidence>
<dbReference type="Proteomes" id="UP001066276">
    <property type="component" value="Chromosome 3_2"/>
</dbReference>